<organism evidence="2 3">
    <name type="scientific">Winogradskyella damuponensis</name>
    <dbReference type="NCBI Taxonomy" id="943939"/>
    <lineage>
        <taxon>Bacteria</taxon>
        <taxon>Pseudomonadati</taxon>
        <taxon>Bacteroidota</taxon>
        <taxon>Flavobacteriia</taxon>
        <taxon>Flavobacteriales</taxon>
        <taxon>Flavobacteriaceae</taxon>
        <taxon>Winogradskyella</taxon>
    </lineage>
</organism>
<dbReference type="RefSeq" id="WP_334469866.1">
    <property type="nucleotide sequence ID" value="NZ_BAABCB010000005.1"/>
</dbReference>
<gene>
    <name evidence="2" type="ORF">GCM10022292_05170</name>
</gene>
<sequence>MKTQTKSIIKAGLFSGIIFASGMAGFDYADGENFNIWKFIFYASFFGIFMGLMTHRNIKKTARKNKTTK</sequence>
<keyword evidence="3" id="KW-1185">Reference proteome</keyword>
<feature type="transmembrane region" description="Helical" evidence="1">
    <location>
        <begin position="35"/>
        <end position="54"/>
    </location>
</feature>
<evidence type="ECO:0000256" key="1">
    <source>
        <dbReference type="SAM" id="Phobius"/>
    </source>
</evidence>
<proteinExistence type="predicted"/>
<accession>A0ABP8CM01</accession>
<keyword evidence="1" id="KW-0472">Membrane</keyword>
<name>A0ABP8CM01_9FLAO</name>
<protein>
    <submittedName>
        <fullName evidence="2">Uncharacterized protein</fullName>
    </submittedName>
</protein>
<evidence type="ECO:0000313" key="3">
    <source>
        <dbReference type="Proteomes" id="UP001501682"/>
    </source>
</evidence>
<feature type="transmembrane region" description="Helical" evidence="1">
    <location>
        <begin position="12"/>
        <end position="29"/>
    </location>
</feature>
<dbReference type="Proteomes" id="UP001501682">
    <property type="component" value="Unassembled WGS sequence"/>
</dbReference>
<reference evidence="3" key="1">
    <citation type="journal article" date="2019" name="Int. J. Syst. Evol. Microbiol.">
        <title>The Global Catalogue of Microorganisms (GCM) 10K type strain sequencing project: providing services to taxonomists for standard genome sequencing and annotation.</title>
        <authorList>
            <consortium name="The Broad Institute Genomics Platform"/>
            <consortium name="The Broad Institute Genome Sequencing Center for Infectious Disease"/>
            <person name="Wu L."/>
            <person name="Ma J."/>
        </authorList>
    </citation>
    <scope>NUCLEOTIDE SEQUENCE [LARGE SCALE GENOMIC DNA]</scope>
    <source>
        <strain evidence="3">JCM 17633</strain>
    </source>
</reference>
<evidence type="ECO:0000313" key="2">
    <source>
        <dbReference type="EMBL" id="GAA4240898.1"/>
    </source>
</evidence>
<comment type="caution">
    <text evidence="2">The sequence shown here is derived from an EMBL/GenBank/DDBJ whole genome shotgun (WGS) entry which is preliminary data.</text>
</comment>
<keyword evidence="1" id="KW-1133">Transmembrane helix</keyword>
<keyword evidence="1" id="KW-0812">Transmembrane</keyword>
<dbReference type="EMBL" id="BAABCB010000005">
    <property type="protein sequence ID" value="GAA4240898.1"/>
    <property type="molecule type" value="Genomic_DNA"/>
</dbReference>